<evidence type="ECO:0000256" key="2">
    <source>
        <dbReference type="ARBA" id="ARBA00023239"/>
    </source>
</evidence>
<gene>
    <name evidence="5" type="primary">eutC</name>
    <name evidence="6" type="ORF">G8E10_21665</name>
</gene>
<comment type="caution">
    <text evidence="6">The sequence shown here is derived from an EMBL/GenBank/DDBJ whole genome shotgun (WGS) entry which is preliminary data.</text>
</comment>
<dbReference type="Gene3D" id="3.40.50.11240">
    <property type="entry name" value="Ethanolamine ammonia-lyase light chain (EutC)"/>
    <property type="match status" value="1"/>
</dbReference>
<evidence type="ECO:0000256" key="4">
    <source>
        <dbReference type="ARBA" id="ARBA00024446"/>
    </source>
</evidence>
<dbReference type="Proteomes" id="UP001155840">
    <property type="component" value="Unassembled WGS sequence"/>
</dbReference>
<protein>
    <recommendedName>
        <fullName evidence="5">Ethanolamine ammonia-lyase small subunit</fullName>
        <shortName evidence="5">EAL small subunit</shortName>
        <ecNumber evidence="5">4.3.1.7</ecNumber>
    </recommendedName>
</protein>
<keyword evidence="4 5" id="KW-1283">Bacterial microcompartment</keyword>
<dbReference type="GO" id="GO:0009350">
    <property type="term" value="C:ethanolamine ammonia-lyase complex"/>
    <property type="evidence" value="ECO:0007669"/>
    <property type="project" value="UniProtKB-UniRule"/>
</dbReference>
<sequence length="263" mass="27856">MAKDLQAAHAARLPENRNRALTALTDARVGLGRVGASMPTEEVLKFAYAHARARDAVHADFDVETLANALEAIGHRSVSVRSAAPDRMTYLRRPDLGRRLADDDRERLDALQTEGVDIGIVVADGLSATAVHVNAVPFLAALLPLLHSAGLTVGPVTFVQNARVAVGDEIGALLRARLVLVLIGERPGLSSADSLGVYLTHGPLPGRSDAERNCISNIREGGLVPPLAARKAMWLVNESLRRQLSGVALKEEEATLIGAAAEG</sequence>
<feature type="binding site" evidence="5">
    <location>
        <position position="185"/>
    </location>
    <ligand>
        <name>adenosylcob(III)alamin</name>
        <dbReference type="ChEBI" id="CHEBI:18408"/>
    </ligand>
</feature>
<organism evidence="6 7">
    <name type="scientific">Ferranicluibacter rubi</name>
    <dbReference type="NCBI Taxonomy" id="2715133"/>
    <lineage>
        <taxon>Bacteria</taxon>
        <taxon>Pseudomonadati</taxon>
        <taxon>Pseudomonadota</taxon>
        <taxon>Alphaproteobacteria</taxon>
        <taxon>Hyphomicrobiales</taxon>
        <taxon>Rhizobiaceae</taxon>
        <taxon>Ferranicluibacter</taxon>
    </lineage>
</organism>
<dbReference type="GO" id="GO:0031419">
    <property type="term" value="F:cobalamin binding"/>
    <property type="evidence" value="ECO:0007669"/>
    <property type="project" value="UniProtKB-UniRule"/>
</dbReference>
<proteinExistence type="inferred from homology"/>
<keyword evidence="2 5" id="KW-0456">Lyase</keyword>
<dbReference type="AlphaFoldDB" id="A0AA44CCN0"/>
<feature type="binding site" evidence="5">
    <location>
        <position position="164"/>
    </location>
    <ligand>
        <name>adenosylcob(III)alamin</name>
        <dbReference type="ChEBI" id="CHEBI:18408"/>
    </ligand>
</feature>
<dbReference type="PANTHER" id="PTHR39330:SF1">
    <property type="entry name" value="ETHANOLAMINE AMMONIA-LYASE SMALL SUBUNIT"/>
    <property type="match status" value="1"/>
</dbReference>
<feature type="binding site" evidence="5">
    <location>
        <position position="214"/>
    </location>
    <ligand>
        <name>adenosylcob(III)alamin</name>
        <dbReference type="ChEBI" id="CHEBI:18408"/>
    </ligand>
</feature>
<evidence type="ECO:0000256" key="1">
    <source>
        <dbReference type="ARBA" id="ARBA00022628"/>
    </source>
</evidence>
<dbReference type="GO" id="GO:0006520">
    <property type="term" value="P:amino acid metabolic process"/>
    <property type="evidence" value="ECO:0007669"/>
    <property type="project" value="InterPro"/>
</dbReference>
<comment type="function">
    <text evidence="5">Catalyzes the deamination of various vicinal amino-alcohols to oxo compounds. Allows this organism to utilize ethanolamine as the sole source of nitrogen and carbon in the presence of external vitamin B12.</text>
</comment>
<keyword evidence="1 5" id="KW-0846">Cobalamin</keyword>
<comment type="catalytic activity">
    <reaction evidence="5">
        <text>ethanolamine = acetaldehyde + NH4(+)</text>
        <dbReference type="Rhea" id="RHEA:15313"/>
        <dbReference type="ChEBI" id="CHEBI:15343"/>
        <dbReference type="ChEBI" id="CHEBI:28938"/>
        <dbReference type="ChEBI" id="CHEBI:57603"/>
        <dbReference type="EC" id="4.3.1.7"/>
    </reaction>
</comment>
<comment type="cofactor">
    <cofactor evidence="5">
        <name>adenosylcob(III)alamin</name>
        <dbReference type="ChEBI" id="CHEBI:18408"/>
    </cofactor>
    <text evidence="5">Binds between the large and small subunits.</text>
</comment>
<dbReference type="RefSeq" id="WP_167130627.1">
    <property type="nucleotide sequence ID" value="NZ_JAANCM010000013.1"/>
</dbReference>
<evidence type="ECO:0000256" key="5">
    <source>
        <dbReference type="HAMAP-Rule" id="MF_00601"/>
    </source>
</evidence>
<dbReference type="GO" id="GO:0046336">
    <property type="term" value="P:ethanolamine catabolic process"/>
    <property type="evidence" value="ECO:0007669"/>
    <property type="project" value="UniProtKB-UniRule"/>
</dbReference>
<dbReference type="HAMAP" id="MF_00601">
    <property type="entry name" value="EutC"/>
    <property type="match status" value="1"/>
</dbReference>
<name>A0AA44CCN0_9HYPH</name>
<dbReference type="PIRSF" id="PIRSF018982">
    <property type="entry name" value="EutC"/>
    <property type="match status" value="1"/>
</dbReference>
<accession>A0AA44CCN0</accession>
<dbReference type="EC" id="4.3.1.7" evidence="5"/>
<dbReference type="InterPro" id="IPR009246">
    <property type="entry name" value="EutC"/>
</dbReference>
<keyword evidence="3 5" id="KW-0170">Cobalt</keyword>
<dbReference type="InterPro" id="IPR042255">
    <property type="entry name" value="EutC_N"/>
</dbReference>
<dbReference type="Pfam" id="PF05985">
    <property type="entry name" value="EutC"/>
    <property type="match status" value="1"/>
</dbReference>
<dbReference type="GO" id="GO:0031471">
    <property type="term" value="C:ethanolamine degradation polyhedral organelle"/>
    <property type="evidence" value="ECO:0007669"/>
    <property type="project" value="UniProtKB-UniRule"/>
</dbReference>
<evidence type="ECO:0000256" key="3">
    <source>
        <dbReference type="ARBA" id="ARBA00023285"/>
    </source>
</evidence>
<comment type="similarity">
    <text evidence="5">Belongs to the EutC family.</text>
</comment>
<dbReference type="EMBL" id="JAANCM010000013">
    <property type="protein sequence ID" value="NHT78318.1"/>
    <property type="molecule type" value="Genomic_DNA"/>
</dbReference>
<comment type="subunit">
    <text evidence="5">The basic unit is a heterodimer which dimerizes to form tetramers. The heterotetramers trimerize; 6 large subunits form a core ring with 6 small subunits projecting outwards.</text>
</comment>
<evidence type="ECO:0000313" key="6">
    <source>
        <dbReference type="EMBL" id="NHT78318.1"/>
    </source>
</evidence>
<comment type="pathway">
    <text evidence="5">Amine and polyamine degradation; ethanolamine degradation.</text>
</comment>
<dbReference type="NCBIfam" id="NF003971">
    <property type="entry name" value="PRK05465.1"/>
    <property type="match status" value="1"/>
</dbReference>
<evidence type="ECO:0000313" key="7">
    <source>
        <dbReference type="Proteomes" id="UP001155840"/>
    </source>
</evidence>
<keyword evidence="7" id="KW-1185">Reference proteome</keyword>
<dbReference type="PANTHER" id="PTHR39330">
    <property type="entry name" value="ETHANOLAMINE AMMONIA-LYASE LIGHT CHAIN"/>
    <property type="match status" value="1"/>
</dbReference>
<comment type="subcellular location">
    <subcellularLocation>
        <location evidence="5">Bacterial microcompartment</location>
    </subcellularLocation>
</comment>
<dbReference type="GO" id="GO:0008851">
    <property type="term" value="F:ethanolamine ammonia-lyase activity"/>
    <property type="evidence" value="ECO:0007669"/>
    <property type="project" value="UniProtKB-UniRule"/>
</dbReference>
<dbReference type="InterPro" id="IPR042251">
    <property type="entry name" value="EutC_C"/>
</dbReference>
<reference evidence="6" key="1">
    <citation type="submission" date="2020-03" db="EMBL/GenBank/DDBJ databases">
        <title>Ferranicluibacter endophyticum gen. nov., sp. nov., a new genus isolated from Rubus ulmifolius Schott. stem.</title>
        <authorList>
            <person name="Roca-Couso R."/>
            <person name="Flores-Felix J.D."/>
            <person name="Igual J.M."/>
            <person name="Rivas R."/>
        </authorList>
    </citation>
    <scope>NUCLEOTIDE SEQUENCE</scope>
    <source>
        <strain evidence="6">CRRU44</strain>
    </source>
</reference>
<dbReference type="Gene3D" id="1.10.30.40">
    <property type="entry name" value="Ethanolamine ammonia-lyase light chain (EutC), N-terminal domain"/>
    <property type="match status" value="1"/>
</dbReference>